<keyword evidence="3" id="KW-1185">Reference proteome</keyword>
<dbReference type="Pfam" id="PF07136">
    <property type="entry name" value="DUF1385"/>
    <property type="match status" value="1"/>
</dbReference>
<accession>A0A2T4UAR5</accession>
<evidence type="ECO:0008006" key="4">
    <source>
        <dbReference type="Google" id="ProtNLM"/>
    </source>
</evidence>
<dbReference type="RefSeq" id="WP_107583024.1">
    <property type="nucleotide sequence ID" value="NZ_PZJJ01000001.1"/>
</dbReference>
<proteinExistence type="predicted"/>
<feature type="transmembrane region" description="Helical" evidence="1">
    <location>
        <begin position="138"/>
        <end position="156"/>
    </location>
</feature>
<sequence>MVRGLSFPGGVMFAGGGWLSCAYYKKGKRSTWLRPLNMKAYFYAFWTAAGTFSVISRLIFFGIIVFLGGGASGIVPSLPMYIYLWLIVGFHFLFPKEMKKFHAAEHQVLALKGKTAELTVEKVLEKPVVNRHCSTNTALLYAALTIFLTLLAAPFLRFESVLPAAAYGALAGTVILHPWMKNKKSSFLKEKLLFLSAWIQKNNTTSPPEKKHVETALYAYTQLQQAVGKY</sequence>
<comment type="caution">
    <text evidence="2">The sequence shown here is derived from an EMBL/GenBank/DDBJ whole genome shotgun (WGS) entry which is preliminary data.</text>
</comment>
<protein>
    <recommendedName>
        <fullName evidence="4">DUF1385 domain-containing protein</fullName>
    </recommendedName>
</protein>
<name>A0A2T4UAR5_9BACI</name>
<organism evidence="2 3">
    <name type="scientific">Alkalicoccus saliphilus</name>
    <dbReference type="NCBI Taxonomy" id="200989"/>
    <lineage>
        <taxon>Bacteria</taxon>
        <taxon>Bacillati</taxon>
        <taxon>Bacillota</taxon>
        <taxon>Bacilli</taxon>
        <taxon>Bacillales</taxon>
        <taxon>Bacillaceae</taxon>
        <taxon>Alkalicoccus</taxon>
    </lineage>
</organism>
<feature type="transmembrane region" description="Helical" evidence="1">
    <location>
        <begin position="45"/>
        <end position="68"/>
    </location>
</feature>
<reference evidence="2 3" key="1">
    <citation type="submission" date="2018-03" db="EMBL/GenBank/DDBJ databases">
        <title>Alkalicoccus saliphilus sp. nov., isolated from a mineral pool.</title>
        <authorList>
            <person name="Zhao B."/>
        </authorList>
    </citation>
    <scope>NUCLEOTIDE SEQUENCE [LARGE SCALE GENOMIC DNA]</scope>
    <source>
        <strain evidence="2 3">6AG</strain>
    </source>
</reference>
<gene>
    <name evidence="2" type="ORF">C6Y45_00885</name>
</gene>
<dbReference type="EMBL" id="PZJJ01000001">
    <property type="protein sequence ID" value="PTL40495.1"/>
    <property type="molecule type" value="Genomic_DNA"/>
</dbReference>
<dbReference type="AlphaFoldDB" id="A0A2T4UAR5"/>
<dbReference type="InterPro" id="IPR010787">
    <property type="entry name" value="DUF1385"/>
</dbReference>
<keyword evidence="1" id="KW-0812">Transmembrane</keyword>
<evidence type="ECO:0000256" key="1">
    <source>
        <dbReference type="SAM" id="Phobius"/>
    </source>
</evidence>
<keyword evidence="1" id="KW-1133">Transmembrane helix</keyword>
<feature type="transmembrane region" description="Helical" evidence="1">
    <location>
        <begin position="74"/>
        <end position="94"/>
    </location>
</feature>
<evidence type="ECO:0000313" key="3">
    <source>
        <dbReference type="Proteomes" id="UP000240509"/>
    </source>
</evidence>
<evidence type="ECO:0000313" key="2">
    <source>
        <dbReference type="EMBL" id="PTL40495.1"/>
    </source>
</evidence>
<dbReference type="Proteomes" id="UP000240509">
    <property type="component" value="Unassembled WGS sequence"/>
</dbReference>
<feature type="transmembrane region" description="Helical" evidence="1">
    <location>
        <begin position="162"/>
        <end position="180"/>
    </location>
</feature>
<dbReference type="PROSITE" id="PS51257">
    <property type="entry name" value="PROKAR_LIPOPROTEIN"/>
    <property type="match status" value="1"/>
</dbReference>
<feature type="transmembrane region" description="Helical" evidence="1">
    <location>
        <begin position="6"/>
        <end position="24"/>
    </location>
</feature>
<keyword evidence="1" id="KW-0472">Membrane</keyword>